<dbReference type="GO" id="GO:0016887">
    <property type="term" value="F:ATP hydrolysis activity"/>
    <property type="evidence" value="ECO:0007669"/>
    <property type="project" value="InterPro"/>
</dbReference>
<dbReference type="SMART" id="SM00382">
    <property type="entry name" value="AAA"/>
    <property type="match status" value="1"/>
</dbReference>
<dbReference type="InterPro" id="IPR017911">
    <property type="entry name" value="MacB-like_ATP-bd"/>
</dbReference>
<dbReference type="PANTHER" id="PTHR24220:SF86">
    <property type="entry name" value="ABC TRANSPORTER ABCH.1"/>
    <property type="match status" value="1"/>
</dbReference>
<gene>
    <name evidence="6" type="ORF">FL622_02835</name>
</gene>
<evidence type="ECO:0000256" key="2">
    <source>
        <dbReference type="ARBA" id="ARBA00022741"/>
    </source>
</evidence>
<dbReference type="Gene3D" id="3.40.50.300">
    <property type="entry name" value="P-loop containing nucleotide triphosphate hydrolases"/>
    <property type="match status" value="1"/>
</dbReference>
<dbReference type="OrthoDB" id="9809450at2"/>
<dbReference type="SUPFAM" id="SSF52540">
    <property type="entry name" value="P-loop containing nucleoside triphosphate hydrolases"/>
    <property type="match status" value="1"/>
</dbReference>
<name>A0A550JLP0_9BACT</name>
<comment type="similarity">
    <text evidence="4">Belongs to the ABC transporter superfamily. Macrolide exporter (TC 3.A.1.122) family.</text>
</comment>
<dbReference type="InterPro" id="IPR027417">
    <property type="entry name" value="P-loop_NTPase"/>
</dbReference>
<dbReference type="Proteomes" id="UP000317155">
    <property type="component" value="Unassembled WGS sequence"/>
</dbReference>
<keyword evidence="2" id="KW-0547">Nucleotide-binding</keyword>
<dbReference type="FunFam" id="3.40.50.300:FF:000032">
    <property type="entry name" value="Export ABC transporter ATP-binding protein"/>
    <property type="match status" value="1"/>
</dbReference>
<dbReference type="GO" id="GO:0098796">
    <property type="term" value="C:membrane protein complex"/>
    <property type="evidence" value="ECO:0007669"/>
    <property type="project" value="UniProtKB-ARBA"/>
</dbReference>
<dbReference type="RefSeq" id="WP_092053392.1">
    <property type="nucleotide sequence ID" value="NZ_FOJJ01000001.1"/>
</dbReference>
<comment type="caution">
    <text evidence="6">The sequence shown here is derived from an EMBL/GenBank/DDBJ whole genome shotgun (WGS) entry which is preliminary data.</text>
</comment>
<evidence type="ECO:0000256" key="3">
    <source>
        <dbReference type="ARBA" id="ARBA00022840"/>
    </source>
</evidence>
<dbReference type="InterPro" id="IPR003439">
    <property type="entry name" value="ABC_transporter-like_ATP-bd"/>
</dbReference>
<dbReference type="Pfam" id="PF00005">
    <property type="entry name" value="ABC_tran"/>
    <property type="match status" value="1"/>
</dbReference>
<dbReference type="EMBL" id="VJVV01000001">
    <property type="protein sequence ID" value="TRO84132.1"/>
    <property type="molecule type" value="Genomic_DNA"/>
</dbReference>
<dbReference type="CDD" id="cd03255">
    <property type="entry name" value="ABC_MJ0796_LolCDE_FtsE"/>
    <property type="match status" value="1"/>
</dbReference>
<dbReference type="PANTHER" id="PTHR24220">
    <property type="entry name" value="IMPORT ATP-BINDING PROTEIN"/>
    <property type="match status" value="1"/>
</dbReference>
<sequence length="229" mass="24540">MAFIEINGLSKHYPSRAGVVAALDGIDLSIDEGTFLGVMGPSGSGKSTFLSLIGGLCHPTAGTIRVDGIDIFRLPAEQLADFRREYLGFVFQSFNLVPYLTALENVMLPLTVKKLANAEKRERAYQVLERVGLKARAGHLPGELSGGEQERVAIARALVNRPPLILADEPTGSLDTATAASIMDLFAELNGEGQTIVMVTHNPETRGNFHRTLLLRDGRVAGESLATAA</sequence>
<evidence type="ECO:0000256" key="1">
    <source>
        <dbReference type="ARBA" id="ARBA00022448"/>
    </source>
</evidence>
<dbReference type="GO" id="GO:0022857">
    <property type="term" value="F:transmembrane transporter activity"/>
    <property type="evidence" value="ECO:0007669"/>
    <property type="project" value="TreeGrafter"/>
</dbReference>
<feature type="domain" description="ABC transporter" evidence="5">
    <location>
        <begin position="4"/>
        <end position="229"/>
    </location>
</feature>
<dbReference type="InterPro" id="IPR003593">
    <property type="entry name" value="AAA+_ATPase"/>
</dbReference>
<proteinExistence type="inferred from homology"/>
<accession>A0A550JLP0</accession>
<dbReference type="AlphaFoldDB" id="A0A550JLP0"/>
<keyword evidence="7" id="KW-1185">Reference proteome</keyword>
<evidence type="ECO:0000259" key="5">
    <source>
        <dbReference type="PROSITE" id="PS50893"/>
    </source>
</evidence>
<organism evidence="6 7">
    <name type="scientific">Trichloromonas acetexigens</name>
    <dbReference type="NCBI Taxonomy" id="38815"/>
    <lineage>
        <taxon>Bacteria</taxon>
        <taxon>Pseudomonadati</taxon>
        <taxon>Thermodesulfobacteriota</taxon>
        <taxon>Desulfuromonadia</taxon>
        <taxon>Desulfuromonadales</taxon>
        <taxon>Trichloromonadaceae</taxon>
        <taxon>Trichloromonas</taxon>
    </lineage>
</organism>
<dbReference type="InterPro" id="IPR015854">
    <property type="entry name" value="ABC_transpr_LolD-like"/>
</dbReference>
<protein>
    <submittedName>
        <fullName evidence="6">ABC transporter ATP-binding protein</fullName>
    </submittedName>
</protein>
<keyword evidence="1" id="KW-0813">Transport</keyword>
<evidence type="ECO:0000313" key="7">
    <source>
        <dbReference type="Proteomes" id="UP000317155"/>
    </source>
</evidence>
<evidence type="ECO:0000256" key="4">
    <source>
        <dbReference type="ARBA" id="ARBA00038388"/>
    </source>
</evidence>
<dbReference type="PROSITE" id="PS50893">
    <property type="entry name" value="ABC_TRANSPORTER_2"/>
    <property type="match status" value="1"/>
</dbReference>
<dbReference type="GO" id="GO:0005524">
    <property type="term" value="F:ATP binding"/>
    <property type="evidence" value="ECO:0007669"/>
    <property type="project" value="UniProtKB-KW"/>
</dbReference>
<evidence type="ECO:0000313" key="6">
    <source>
        <dbReference type="EMBL" id="TRO84132.1"/>
    </source>
</evidence>
<dbReference type="GO" id="GO:0005886">
    <property type="term" value="C:plasma membrane"/>
    <property type="evidence" value="ECO:0007669"/>
    <property type="project" value="TreeGrafter"/>
</dbReference>
<keyword evidence="3 6" id="KW-0067">ATP-binding</keyword>
<reference evidence="6 7" key="1">
    <citation type="submission" date="2019-07" db="EMBL/GenBank/DDBJ databases">
        <title>Insights of Desulfuromonas acetexigens electromicrobiology.</title>
        <authorList>
            <person name="Katuri K."/>
            <person name="Sapireddy V."/>
            <person name="Shaw D.R."/>
            <person name="Saikaly P."/>
        </authorList>
    </citation>
    <scope>NUCLEOTIDE SEQUENCE [LARGE SCALE GENOMIC DNA]</scope>
    <source>
        <strain evidence="6 7">2873</strain>
    </source>
</reference>